<organism evidence="1 2">
    <name type="scientific">Acidovorax soli</name>
    <dbReference type="NCBI Taxonomy" id="592050"/>
    <lineage>
        <taxon>Bacteria</taxon>
        <taxon>Pseudomonadati</taxon>
        <taxon>Pseudomonadota</taxon>
        <taxon>Betaproteobacteria</taxon>
        <taxon>Burkholderiales</taxon>
        <taxon>Comamonadaceae</taxon>
        <taxon>Acidovorax</taxon>
    </lineage>
</organism>
<evidence type="ECO:0000313" key="1">
    <source>
        <dbReference type="EMBL" id="MBB6558992.1"/>
    </source>
</evidence>
<dbReference type="RefSeq" id="WP_260420139.1">
    <property type="nucleotide sequence ID" value="NZ_JACHLK010000002.1"/>
</dbReference>
<dbReference type="AlphaFoldDB" id="A0A7X0U893"/>
<reference evidence="1 2" key="1">
    <citation type="submission" date="2020-08" db="EMBL/GenBank/DDBJ databases">
        <title>Functional genomics of gut bacteria from endangered species of beetles.</title>
        <authorList>
            <person name="Carlos-Shanley C."/>
        </authorList>
    </citation>
    <scope>NUCLEOTIDE SEQUENCE [LARGE SCALE GENOMIC DNA]</scope>
    <source>
        <strain evidence="1 2">S00198</strain>
    </source>
</reference>
<keyword evidence="2" id="KW-1185">Reference proteome</keyword>
<dbReference type="EMBL" id="JACHLK010000002">
    <property type="protein sequence ID" value="MBB6558992.1"/>
    <property type="molecule type" value="Genomic_DNA"/>
</dbReference>
<accession>A0A7X0U893</accession>
<evidence type="ECO:0000313" key="2">
    <source>
        <dbReference type="Proteomes" id="UP000575083"/>
    </source>
</evidence>
<proteinExistence type="predicted"/>
<protein>
    <submittedName>
        <fullName evidence="1">Uncharacterized protein</fullName>
    </submittedName>
</protein>
<dbReference type="Proteomes" id="UP000575083">
    <property type="component" value="Unassembled WGS sequence"/>
</dbReference>
<gene>
    <name evidence="1" type="ORF">HNP48_001656</name>
</gene>
<name>A0A7X0U893_9BURK</name>
<sequence length="321" mass="35021">MPQPLCPHPAAAAGIHPCLKVGDSVVAEVVLDGMAVAQLEHQAAQPGLQRQPALLVHLPPGLQQLQLRGTVTLAGKPPAPLDRTWTVRDLAPTSAPLYDPCLPWAERIRALAVQAPRIQIGPAPSHAGQASPQAALRALEQRLGTPVPTLLHLLADWDIGISDSYFVGARGLGTVGEMLVNQWDYARTGEEGLQDLLPPDVLARYDRSLAVYVDVGDGLGALAWDPEGAPGEGQWYWLHQDELDEPALLQDHASGHPHTAEAVFTQVFQRFALSRLACAQTDDELVVDTALPRPNMLQLQFDKRRHPRLWLCSYEHPYGLY</sequence>
<comment type="caution">
    <text evidence="1">The sequence shown here is derived from an EMBL/GenBank/DDBJ whole genome shotgun (WGS) entry which is preliminary data.</text>
</comment>